<dbReference type="AlphaFoldDB" id="A0A820SM77"/>
<dbReference type="InterPro" id="IPR011009">
    <property type="entry name" value="Kinase-like_dom_sf"/>
</dbReference>
<sequence>CIYQGLNLVTNENVAIKFESKTSNHPQLYKESQIYRSIEGAGMPKMYWYGAIDDYHVMILEMLGPSIEDLYNYCNRRFTIKTVVLLGEQMLERICHIHRRSVVHRE</sequence>
<dbReference type="Gene3D" id="1.10.510.10">
    <property type="entry name" value="Transferase(Phosphotransferase) domain 1"/>
    <property type="match status" value="1"/>
</dbReference>
<gene>
    <name evidence="2" type="ORF">OVN521_LOCUS38112</name>
</gene>
<proteinExistence type="predicted"/>
<dbReference type="Gene3D" id="3.30.200.20">
    <property type="entry name" value="Phosphorylase Kinase, domain 1"/>
    <property type="match status" value="1"/>
</dbReference>
<dbReference type="GO" id="GO:0005524">
    <property type="term" value="F:ATP binding"/>
    <property type="evidence" value="ECO:0007669"/>
    <property type="project" value="InterPro"/>
</dbReference>
<dbReference type="InterPro" id="IPR050235">
    <property type="entry name" value="CK1_Ser-Thr_kinase"/>
</dbReference>
<dbReference type="SUPFAM" id="SSF56112">
    <property type="entry name" value="Protein kinase-like (PK-like)"/>
    <property type="match status" value="1"/>
</dbReference>
<evidence type="ECO:0000313" key="2">
    <source>
        <dbReference type="EMBL" id="CAF4455254.1"/>
    </source>
</evidence>
<organism evidence="2 3">
    <name type="scientific">Rotaria magnacalcarata</name>
    <dbReference type="NCBI Taxonomy" id="392030"/>
    <lineage>
        <taxon>Eukaryota</taxon>
        <taxon>Metazoa</taxon>
        <taxon>Spiralia</taxon>
        <taxon>Gnathifera</taxon>
        <taxon>Rotifera</taxon>
        <taxon>Eurotatoria</taxon>
        <taxon>Bdelloidea</taxon>
        <taxon>Philodinida</taxon>
        <taxon>Philodinidae</taxon>
        <taxon>Rotaria</taxon>
    </lineage>
</organism>
<keyword evidence="3" id="KW-1185">Reference proteome</keyword>
<accession>A0A820SM77</accession>
<dbReference type="EMBL" id="CAJOBG010046870">
    <property type="protein sequence ID" value="CAF4455254.1"/>
    <property type="molecule type" value="Genomic_DNA"/>
</dbReference>
<dbReference type="PROSITE" id="PS50011">
    <property type="entry name" value="PROTEIN_KINASE_DOM"/>
    <property type="match status" value="1"/>
</dbReference>
<evidence type="ECO:0000313" key="3">
    <source>
        <dbReference type="Proteomes" id="UP000663866"/>
    </source>
</evidence>
<dbReference type="InterPro" id="IPR000719">
    <property type="entry name" value="Prot_kinase_dom"/>
</dbReference>
<evidence type="ECO:0000259" key="1">
    <source>
        <dbReference type="PROSITE" id="PS50011"/>
    </source>
</evidence>
<protein>
    <recommendedName>
        <fullName evidence="1">Protein kinase domain-containing protein</fullName>
    </recommendedName>
</protein>
<name>A0A820SM77_9BILA</name>
<feature type="non-terminal residue" evidence="2">
    <location>
        <position position="1"/>
    </location>
</feature>
<reference evidence="2" key="1">
    <citation type="submission" date="2021-02" db="EMBL/GenBank/DDBJ databases">
        <authorList>
            <person name="Nowell W R."/>
        </authorList>
    </citation>
    <scope>NUCLEOTIDE SEQUENCE</scope>
</reference>
<feature type="domain" description="Protein kinase" evidence="1">
    <location>
        <begin position="1"/>
        <end position="106"/>
    </location>
</feature>
<comment type="caution">
    <text evidence="2">The sequence shown here is derived from an EMBL/GenBank/DDBJ whole genome shotgun (WGS) entry which is preliminary data.</text>
</comment>
<dbReference type="GO" id="GO:0004672">
    <property type="term" value="F:protein kinase activity"/>
    <property type="evidence" value="ECO:0007669"/>
    <property type="project" value="InterPro"/>
</dbReference>
<dbReference type="PANTHER" id="PTHR11909">
    <property type="entry name" value="CASEIN KINASE-RELATED"/>
    <property type="match status" value="1"/>
</dbReference>
<dbReference type="Proteomes" id="UP000663866">
    <property type="component" value="Unassembled WGS sequence"/>
</dbReference>